<evidence type="ECO:0000313" key="1">
    <source>
        <dbReference type="EnsemblMetazoa" id="tetur28g02080.1"/>
    </source>
</evidence>
<dbReference type="EMBL" id="CAEY01000742">
    <property type="status" value="NOT_ANNOTATED_CDS"/>
    <property type="molecule type" value="Genomic_DNA"/>
</dbReference>
<proteinExistence type="predicted"/>
<dbReference type="EnsemblMetazoa" id="tetur28g02080.1">
    <property type="protein sequence ID" value="tetur28g02080.1"/>
    <property type="gene ID" value="tetur28g02080"/>
</dbReference>
<sequence>MSKLDARHIISMYTNDDTKLIEYMINTKEFDHS</sequence>
<keyword evidence="2" id="KW-1185">Reference proteome</keyword>
<dbReference type="Proteomes" id="UP000015104">
    <property type="component" value="Unassembled WGS sequence"/>
</dbReference>
<reference evidence="2" key="1">
    <citation type="submission" date="2011-08" db="EMBL/GenBank/DDBJ databases">
        <authorList>
            <person name="Rombauts S."/>
        </authorList>
    </citation>
    <scope>NUCLEOTIDE SEQUENCE</scope>
    <source>
        <strain evidence="2">London</strain>
    </source>
</reference>
<organism evidence="1 2">
    <name type="scientific">Tetranychus urticae</name>
    <name type="common">Two-spotted spider mite</name>
    <dbReference type="NCBI Taxonomy" id="32264"/>
    <lineage>
        <taxon>Eukaryota</taxon>
        <taxon>Metazoa</taxon>
        <taxon>Ecdysozoa</taxon>
        <taxon>Arthropoda</taxon>
        <taxon>Chelicerata</taxon>
        <taxon>Arachnida</taxon>
        <taxon>Acari</taxon>
        <taxon>Acariformes</taxon>
        <taxon>Trombidiformes</taxon>
        <taxon>Prostigmata</taxon>
        <taxon>Eleutherengona</taxon>
        <taxon>Raphignathae</taxon>
        <taxon>Tetranychoidea</taxon>
        <taxon>Tetranychidae</taxon>
        <taxon>Tetranychus</taxon>
    </lineage>
</organism>
<name>T1KZM0_TETUR</name>
<accession>T1KZM0</accession>
<dbReference type="AlphaFoldDB" id="T1KZM0"/>
<evidence type="ECO:0000313" key="2">
    <source>
        <dbReference type="Proteomes" id="UP000015104"/>
    </source>
</evidence>
<reference evidence="1" key="2">
    <citation type="submission" date="2015-06" db="UniProtKB">
        <authorList>
            <consortium name="EnsemblMetazoa"/>
        </authorList>
    </citation>
    <scope>IDENTIFICATION</scope>
</reference>
<protein>
    <submittedName>
        <fullName evidence="1">Uncharacterized protein</fullName>
    </submittedName>
</protein>
<dbReference type="HOGENOM" id="CLU_3385369_0_0_1"/>